<feature type="transmembrane region" description="Helical" evidence="1">
    <location>
        <begin position="116"/>
        <end position="140"/>
    </location>
</feature>
<feature type="transmembrane region" description="Helical" evidence="1">
    <location>
        <begin position="67"/>
        <end position="95"/>
    </location>
</feature>
<feature type="transmembrane region" description="Helical" evidence="1">
    <location>
        <begin position="269"/>
        <end position="292"/>
    </location>
</feature>
<feature type="transmembrane region" description="Helical" evidence="1">
    <location>
        <begin position="754"/>
        <end position="772"/>
    </location>
</feature>
<protein>
    <submittedName>
        <fullName evidence="2">ABC transporter</fullName>
    </submittedName>
</protein>
<feature type="transmembrane region" description="Helical" evidence="1">
    <location>
        <begin position="152"/>
        <end position="171"/>
    </location>
</feature>
<dbReference type="GO" id="GO:0005886">
    <property type="term" value="C:plasma membrane"/>
    <property type="evidence" value="ECO:0007669"/>
    <property type="project" value="UniProtKB-SubCell"/>
</dbReference>
<dbReference type="Proteomes" id="UP000260644">
    <property type="component" value="Unassembled WGS sequence"/>
</dbReference>
<feature type="transmembrane region" description="Helical" evidence="1">
    <location>
        <begin position="183"/>
        <end position="206"/>
    </location>
</feature>
<dbReference type="AlphaFoldDB" id="A0A3E1Y246"/>
<keyword evidence="1" id="KW-1133">Transmembrane helix</keyword>
<dbReference type="OrthoDB" id="9794512at2"/>
<reference evidence="2 3" key="1">
    <citation type="submission" date="2018-07" db="EMBL/GenBank/DDBJ databases">
        <title>Chitinophaga K2CV101002-2 sp. nov., isolated from a monsoon evergreen broad-leaved forest soil.</title>
        <authorList>
            <person name="Lv Y."/>
        </authorList>
    </citation>
    <scope>NUCLEOTIDE SEQUENCE [LARGE SCALE GENOMIC DNA]</scope>
    <source>
        <strain evidence="2 3">GDMCC 1.1288</strain>
    </source>
</reference>
<dbReference type="EMBL" id="QPMM01000019">
    <property type="protein sequence ID" value="RFS18755.1"/>
    <property type="molecule type" value="Genomic_DNA"/>
</dbReference>
<feature type="transmembrane region" description="Helical" evidence="1">
    <location>
        <begin position="15"/>
        <end position="36"/>
    </location>
</feature>
<evidence type="ECO:0000313" key="3">
    <source>
        <dbReference type="Proteomes" id="UP000260644"/>
    </source>
</evidence>
<feature type="transmembrane region" description="Helical" evidence="1">
    <location>
        <begin position="226"/>
        <end position="248"/>
    </location>
</feature>
<keyword evidence="1" id="KW-0472">Membrane</keyword>
<gene>
    <name evidence="2" type="ORF">DVR12_26520</name>
</gene>
<organism evidence="2 3">
    <name type="scientific">Chitinophaga silvatica</name>
    <dbReference type="NCBI Taxonomy" id="2282649"/>
    <lineage>
        <taxon>Bacteria</taxon>
        <taxon>Pseudomonadati</taxon>
        <taxon>Bacteroidota</taxon>
        <taxon>Chitinophagia</taxon>
        <taxon>Chitinophagales</taxon>
        <taxon>Chitinophagaceae</taxon>
        <taxon>Chitinophaga</taxon>
    </lineage>
</organism>
<evidence type="ECO:0000256" key="1">
    <source>
        <dbReference type="SAM" id="Phobius"/>
    </source>
</evidence>
<sequence>MKTIFRITKAELRNLFYSPVAWFLTVVFSIQCGYYFSGSILRWTKQQEMMQKSPTFKEFDLSLTKDVFLWGGGVFSNILENLYLFIPLLTMGILSREVSSGSIKLLYSSPIKIRQIVLGKYLAIMIFNLFLVAIVGILLITSCFNIKSIDYGILFSACVAFYLLTNAYAAVGLLMSSLTTYQIVSAISTFVIVLILSKIGGLWQNIDFVRDLTYFLSMSGRTGKMLYGLLTTKDIFYFVIVISLFLMFTMLKLRSVRETKPWYVKTARYLGVLAVALMIGYITSRQALVGYWDTTNQKVNTIHPRVQKIIQSLDAPLEVTLYTNLIGDMYYNGLPEYRNRYLSELWEKYLRFNNNIEFKYEYYYDASPKAHWYKTFPGKDVEFFAKEQAKNIGVNVDMFKKPEEMRKIIDLAPEDYRLVMQLKYKGKTTFLRTYNYGGVWPEEEHVAAAVSRLLIDKMPTVLFTTGNLERGIDIRGERGVSIGTTDKSDRTSLINNGFDIDTISLATRDIPYDSLNIAALVLADPKTALNDTVKRKIQEYIDRGKSFMALGEPKKAAILNPVLQPLGIELVEGTLIQISRDNPPDILQPFLTKTALNLADEQVYYSARQRGGGDGSIWMRMETAIPFARTDSAIFDIKPIVTTDTTVWLKKGVLVRDSVPPVLNPAEGDRKDNYYAIGLSLTRQKGNTEQRILALGDADFMSNKTLGRGSGGFFVRGLFSWLDHNQFPIYGPKDPPEDTLMLIGSTTAEIQKTFFVWIFPATVLLIGTIILIRRKRK</sequence>
<evidence type="ECO:0000313" key="2">
    <source>
        <dbReference type="EMBL" id="RFS18755.1"/>
    </source>
</evidence>
<dbReference type="PANTHER" id="PTHR43471">
    <property type="entry name" value="ABC TRANSPORTER PERMEASE"/>
    <property type="match status" value="1"/>
</dbReference>
<accession>A0A3E1Y246</accession>
<dbReference type="GO" id="GO:0140359">
    <property type="term" value="F:ABC-type transporter activity"/>
    <property type="evidence" value="ECO:0007669"/>
    <property type="project" value="InterPro"/>
</dbReference>
<proteinExistence type="predicted"/>
<name>A0A3E1Y246_9BACT</name>
<keyword evidence="3" id="KW-1185">Reference proteome</keyword>
<dbReference type="Pfam" id="PF12679">
    <property type="entry name" value="ABC2_membrane_2"/>
    <property type="match status" value="1"/>
</dbReference>
<comment type="caution">
    <text evidence="2">The sequence shown here is derived from an EMBL/GenBank/DDBJ whole genome shotgun (WGS) entry which is preliminary data.</text>
</comment>
<keyword evidence="1" id="KW-0812">Transmembrane</keyword>
<dbReference type="RefSeq" id="WP_116978842.1">
    <property type="nucleotide sequence ID" value="NZ_QPMM01000019.1"/>
</dbReference>